<dbReference type="Proteomes" id="UP000298196">
    <property type="component" value="Unassembled WGS sequence"/>
</dbReference>
<dbReference type="AlphaFoldDB" id="A0A4Z0LW09"/>
<evidence type="ECO:0000256" key="1">
    <source>
        <dbReference type="SAM" id="MobiDB-lite"/>
    </source>
</evidence>
<keyword evidence="3" id="KW-1185">Reference proteome</keyword>
<dbReference type="Gene3D" id="1.10.1510.20">
    <property type="entry name" value="Propanediol/glycerol dehydratase, small subunit"/>
    <property type="match status" value="1"/>
</dbReference>
<protein>
    <submittedName>
        <fullName evidence="2">Propanediol dehydratase small subunit PduE</fullName>
    </submittedName>
</protein>
<evidence type="ECO:0000313" key="2">
    <source>
        <dbReference type="EMBL" id="TGD71459.1"/>
    </source>
</evidence>
<dbReference type="SUPFAM" id="SSF47148">
    <property type="entry name" value="Diol dehydratase, gamma subunit"/>
    <property type="match status" value="1"/>
</dbReference>
<dbReference type="PIRSF" id="PIRSF018505">
    <property type="entry name" value="Prpndl_dhdrts_sm"/>
    <property type="match status" value="1"/>
</dbReference>
<organism evidence="2 3">
    <name type="scientific">Salmonella enterica subsp. enterica serovar Poona</name>
    <dbReference type="NCBI Taxonomy" id="436295"/>
    <lineage>
        <taxon>Bacteria</taxon>
        <taxon>Pseudomonadati</taxon>
        <taxon>Pseudomonadota</taxon>
        <taxon>Gammaproteobacteria</taxon>
        <taxon>Enterobacterales</taxon>
        <taxon>Enterobacteriaceae</taxon>
        <taxon>Salmonella</taxon>
    </lineage>
</organism>
<dbReference type="EMBL" id="PYKI01001601">
    <property type="protein sequence ID" value="TGD71459.1"/>
    <property type="molecule type" value="Genomic_DNA"/>
</dbReference>
<feature type="non-terminal residue" evidence="2">
    <location>
        <position position="1"/>
    </location>
</feature>
<accession>A0A4Z0LW09</accession>
<dbReference type="InterPro" id="IPR036091">
    <property type="entry name" value="Prodiol/glycerol_DeHase__sf_su"/>
</dbReference>
<sequence length="124" mass="14008">PEWANPAPHNPRDACPRDTVLSNTVTAQDRRITPETLRLQASIAKDAGRDRLAMNFERAAELTAVPDDRILEIYNALRPYRSTKEELLAIADDLENRYQAKICAAFVREAAGLYVERKKLKGDD</sequence>
<dbReference type="Pfam" id="PF02287">
    <property type="entry name" value="Dehydratase_SU"/>
    <property type="match status" value="1"/>
</dbReference>
<proteinExistence type="predicted"/>
<name>A0A4Z0LW09_SALET</name>
<comment type="caution">
    <text evidence="2">The sequence shown here is derived from an EMBL/GenBank/DDBJ whole genome shotgun (WGS) entry which is preliminary data.</text>
</comment>
<dbReference type="InterPro" id="IPR003207">
    <property type="entry name" value="Ppandiol/glycerol_DeHydtase_su"/>
</dbReference>
<gene>
    <name evidence="2" type="primary">pduE</name>
    <name evidence="2" type="ORF">C9F07_15290</name>
</gene>
<evidence type="ECO:0000313" key="3">
    <source>
        <dbReference type="Proteomes" id="UP000298196"/>
    </source>
</evidence>
<reference evidence="2 3" key="1">
    <citation type="submission" date="2018-03" db="EMBL/GenBank/DDBJ databases">
        <title>Non-Typhoidal Salmonella genome sequencing and assembly.</title>
        <authorList>
            <person name="Matchawe C."/>
        </authorList>
    </citation>
    <scope>NUCLEOTIDE SEQUENCE [LARGE SCALE GENOMIC DNA]</scope>
    <source>
        <strain evidence="2 3">22sa</strain>
    </source>
</reference>
<feature type="region of interest" description="Disordered" evidence="1">
    <location>
        <begin position="1"/>
        <end position="27"/>
    </location>
</feature>